<dbReference type="InterPro" id="IPR047057">
    <property type="entry name" value="MerR_fam"/>
</dbReference>
<dbReference type="EMBL" id="CSWP01000002">
    <property type="protein sequence ID" value="CPV39540.1"/>
    <property type="molecule type" value="Genomic_DNA"/>
</dbReference>
<dbReference type="CDD" id="cd01109">
    <property type="entry name" value="HTH_YyaN"/>
    <property type="match status" value="1"/>
</dbReference>
<dbReference type="PANTHER" id="PTHR30204:SF98">
    <property type="entry name" value="HTH-TYPE TRANSCRIPTIONAL REGULATOR ADHR"/>
    <property type="match status" value="1"/>
</dbReference>
<evidence type="ECO:0000259" key="2">
    <source>
        <dbReference type="PROSITE" id="PS50937"/>
    </source>
</evidence>
<name>A0A0U0WPN1_9MYCO</name>
<dbReference type="Gene3D" id="1.10.1660.10">
    <property type="match status" value="1"/>
</dbReference>
<gene>
    <name evidence="3" type="primary">adhR</name>
    <name evidence="5" type="ORF">D2E76_00645</name>
    <name evidence="3" type="ORF">ERS075527_02399</name>
    <name evidence="4" type="ORF">ERS075579_01059</name>
</gene>
<feature type="domain" description="HTH merR-type" evidence="2">
    <location>
        <begin position="10"/>
        <end position="79"/>
    </location>
</feature>
<evidence type="ECO:0000313" key="8">
    <source>
        <dbReference type="Proteomes" id="UP000284557"/>
    </source>
</evidence>
<reference evidence="3 6" key="2">
    <citation type="submission" date="2015-03" db="EMBL/GenBank/DDBJ databases">
        <authorList>
            <consortium name="Pathogen Informatics"/>
            <person name="Murphy D."/>
        </authorList>
    </citation>
    <scope>NUCLEOTIDE SEQUENCE [LARGE SCALE GENOMIC DNA]</scope>
    <source>
        <strain evidence="3 6">PAP036</strain>
    </source>
</reference>
<dbReference type="GO" id="GO:0003677">
    <property type="term" value="F:DNA binding"/>
    <property type="evidence" value="ECO:0007669"/>
    <property type="project" value="UniProtKB-KW"/>
</dbReference>
<dbReference type="OMA" id="MPHIDRS"/>
<evidence type="ECO:0000313" key="6">
    <source>
        <dbReference type="Proteomes" id="UP000038487"/>
    </source>
</evidence>
<keyword evidence="1" id="KW-0238">DNA-binding</keyword>
<dbReference type="Proteomes" id="UP000038487">
    <property type="component" value="Unassembled WGS sequence"/>
</dbReference>
<evidence type="ECO:0000313" key="3">
    <source>
        <dbReference type="EMBL" id="CPT30887.1"/>
    </source>
</evidence>
<dbReference type="PANTHER" id="PTHR30204">
    <property type="entry name" value="REDOX-CYCLING DRUG-SENSING TRANSCRIPTIONAL ACTIVATOR SOXR"/>
    <property type="match status" value="1"/>
</dbReference>
<accession>A0A0U0WPN1</accession>
<organism evidence="5 8">
    <name type="scientific">Mycobacteroides abscessus</name>
    <dbReference type="NCBI Taxonomy" id="36809"/>
    <lineage>
        <taxon>Bacteria</taxon>
        <taxon>Bacillati</taxon>
        <taxon>Actinomycetota</taxon>
        <taxon>Actinomycetes</taxon>
        <taxon>Mycobacteriales</taxon>
        <taxon>Mycobacteriaceae</taxon>
        <taxon>Mycobacteroides</taxon>
    </lineage>
</organism>
<proteinExistence type="predicted"/>
<dbReference type="SMART" id="SM00422">
    <property type="entry name" value="HTH_MERR"/>
    <property type="match status" value="1"/>
</dbReference>
<dbReference type="EMBL" id="CSUW01000005">
    <property type="protein sequence ID" value="CPT30887.1"/>
    <property type="molecule type" value="Genomic_DNA"/>
</dbReference>
<dbReference type="Pfam" id="PF13411">
    <property type="entry name" value="MerR_1"/>
    <property type="match status" value="1"/>
</dbReference>
<protein>
    <submittedName>
        <fullName evidence="5">MerR family transcriptional regulator</fullName>
    </submittedName>
    <submittedName>
        <fullName evidence="3 4">Transcriptional regulator, MerR family</fullName>
    </submittedName>
</protein>
<dbReference type="PROSITE" id="PS50937">
    <property type="entry name" value="HTH_MERR_2"/>
    <property type="match status" value="1"/>
</dbReference>
<sequence length="139" mass="15817">MSTSEPSHAGFPISHVAQRTGLSIDALRWFEREGLFPRVPRDAGGRRRFSDDDIERVQLMLRLRRTGMPVRDMRRFIELLAGGEETHAERLELLFAQRVRILAAMERLTEDLRVVDFKVAYYTESVNGASAQSAGGKKN</sequence>
<evidence type="ECO:0000313" key="4">
    <source>
        <dbReference type="EMBL" id="CPV39540.1"/>
    </source>
</evidence>
<dbReference type="GeneID" id="93381065"/>
<dbReference type="EMBL" id="QXBN01000001">
    <property type="protein sequence ID" value="RIT43607.1"/>
    <property type="molecule type" value="Genomic_DNA"/>
</dbReference>
<reference evidence="4 7" key="1">
    <citation type="submission" date="2015-03" db="EMBL/GenBank/DDBJ databases">
        <authorList>
            <person name="Murphy D."/>
        </authorList>
    </citation>
    <scope>NUCLEOTIDE SEQUENCE [LARGE SCALE GENOMIC DNA]</scope>
    <source>
        <strain evidence="4 7">PAP088</strain>
    </source>
</reference>
<dbReference type="InterPro" id="IPR009061">
    <property type="entry name" value="DNA-bd_dom_put_sf"/>
</dbReference>
<dbReference type="Proteomes" id="UP000284557">
    <property type="component" value="Unassembled WGS sequence"/>
</dbReference>
<dbReference type="GO" id="GO:0003700">
    <property type="term" value="F:DNA-binding transcription factor activity"/>
    <property type="evidence" value="ECO:0007669"/>
    <property type="project" value="InterPro"/>
</dbReference>
<evidence type="ECO:0000256" key="1">
    <source>
        <dbReference type="ARBA" id="ARBA00023125"/>
    </source>
</evidence>
<dbReference type="PRINTS" id="PR00040">
    <property type="entry name" value="HTHMERR"/>
</dbReference>
<dbReference type="RefSeq" id="WP_005062185.1">
    <property type="nucleotide sequence ID" value="NZ_AP022621.1"/>
</dbReference>
<reference evidence="5 8" key="3">
    <citation type="submission" date="2018-08" db="EMBL/GenBank/DDBJ databases">
        <title>Linezolid Resistance in Mycobacterium abscessus: MIC Distribution and Comprehensive Investigation of Resistance Mechanisms.</title>
        <authorList>
            <person name="Ye M."/>
            <person name="Xu L."/>
            <person name="Zou Y."/>
            <person name="Li B."/>
            <person name="Guo Q."/>
            <person name="Zhang Y."/>
            <person name="Zhan M."/>
            <person name="Xu B."/>
            <person name="Yu F."/>
            <person name="Zhang Z."/>
            <person name="Chu H."/>
        </authorList>
    </citation>
    <scope>NUCLEOTIDE SEQUENCE [LARGE SCALE GENOMIC DNA]</scope>
    <source>
        <strain evidence="5 8">G143</strain>
    </source>
</reference>
<evidence type="ECO:0000313" key="7">
    <source>
        <dbReference type="Proteomes" id="UP000045782"/>
    </source>
</evidence>
<dbReference type="Proteomes" id="UP000045782">
    <property type="component" value="Unassembled WGS sequence"/>
</dbReference>
<evidence type="ECO:0000313" key="5">
    <source>
        <dbReference type="EMBL" id="RIT43607.1"/>
    </source>
</evidence>
<dbReference type="PATRIC" id="fig|36809.44.peg.4011"/>
<dbReference type="AlphaFoldDB" id="A0A0U0WPN1"/>
<dbReference type="InterPro" id="IPR000551">
    <property type="entry name" value="MerR-type_HTH_dom"/>
</dbReference>
<dbReference type="SUPFAM" id="SSF46955">
    <property type="entry name" value="Putative DNA-binding domain"/>
    <property type="match status" value="1"/>
</dbReference>